<dbReference type="PROSITE" id="PS51257">
    <property type="entry name" value="PROKAR_LIPOPROTEIN"/>
    <property type="match status" value="1"/>
</dbReference>
<feature type="chain" id="PRO_5017767322" description="PKD-like family protein" evidence="1">
    <location>
        <begin position="23"/>
        <end position="490"/>
    </location>
</feature>
<organism evidence="2 3">
    <name type="scientific">Chitinophaga silvatica</name>
    <dbReference type="NCBI Taxonomy" id="2282649"/>
    <lineage>
        <taxon>Bacteria</taxon>
        <taxon>Pseudomonadati</taxon>
        <taxon>Bacteroidota</taxon>
        <taxon>Chitinophagia</taxon>
        <taxon>Chitinophagales</taxon>
        <taxon>Chitinophagaceae</taxon>
        <taxon>Chitinophaga</taxon>
    </lineage>
</organism>
<keyword evidence="1" id="KW-0732">Signal</keyword>
<dbReference type="InterPro" id="IPR032183">
    <property type="entry name" value="PKD-like"/>
</dbReference>
<evidence type="ECO:0008006" key="4">
    <source>
        <dbReference type="Google" id="ProtNLM"/>
    </source>
</evidence>
<feature type="signal peptide" evidence="1">
    <location>
        <begin position="1"/>
        <end position="22"/>
    </location>
</feature>
<protein>
    <recommendedName>
        <fullName evidence="4">PKD-like family protein</fullName>
    </recommendedName>
</protein>
<dbReference type="RefSeq" id="WP_116977401.1">
    <property type="nucleotide sequence ID" value="NZ_QPMM01000010.1"/>
</dbReference>
<dbReference type="EMBL" id="QPMM01000010">
    <property type="protein sequence ID" value="RFS20683.1"/>
    <property type="molecule type" value="Genomic_DNA"/>
</dbReference>
<dbReference type="Proteomes" id="UP000260644">
    <property type="component" value="Unassembled WGS sequence"/>
</dbReference>
<evidence type="ECO:0000313" key="3">
    <source>
        <dbReference type="Proteomes" id="UP000260644"/>
    </source>
</evidence>
<name>A0A3E1Y7G8_9BACT</name>
<gene>
    <name evidence="2" type="ORF">DVR12_19175</name>
</gene>
<proteinExistence type="predicted"/>
<dbReference type="AlphaFoldDB" id="A0A3E1Y7G8"/>
<accession>A0A3E1Y7G8</accession>
<comment type="caution">
    <text evidence="2">The sequence shown here is derived from an EMBL/GenBank/DDBJ whole genome shotgun (WGS) entry which is preliminary data.</text>
</comment>
<evidence type="ECO:0000256" key="1">
    <source>
        <dbReference type="SAM" id="SignalP"/>
    </source>
</evidence>
<keyword evidence="3" id="KW-1185">Reference proteome</keyword>
<evidence type="ECO:0000313" key="2">
    <source>
        <dbReference type="EMBL" id="RFS20683.1"/>
    </source>
</evidence>
<dbReference type="OrthoDB" id="1095195at2"/>
<dbReference type="Pfam" id="PF16407">
    <property type="entry name" value="PKD_2"/>
    <property type="match status" value="1"/>
</dbReference>
<sequence>MKLFKNKFLLGLACILMLAACYKDKGNYRYTDINNIQLSDTTSYTVLQFDTLKIQPQLKQSLPVNQNQLKYEWTARAIDPNLASQHFDVYTLSDKQNLDTVISLVPGQYRLIYKVTDNNTAISSYLFYDLKVGTNLSEGWMFVQQYAGSGDVSLLSPTGRMFHHIYEASNGSPLPADLQNLDINRKAVPNEIYLMTGNQGLEVSPTSFAKVKQFSNWFFNLPAVEKPMRNLVFTETSTSVSAGIFINNGLVHIKRYGGFPGDVLYGAELLLDGKTSYAAAPVIMTGDFNTNRYMAVFYDTKGKRFVGLRGPTYDITANMVHLPDSVDGTPFDANKVGLDFVYAGPTSNNYEYNTVLKDAGTGRYLFQLNLATAAAAKRKQLMNAPDIANATAFVSSLQLDYLYYAAGNKIYLYEVGPNSATQIFSLPAGEAVTAMSIDANYSKSTMMVGTYDGNKGRAYNFKLTVNGLVAGDSAYRKYDGFGKIIQMKYK</sequence>
<reference evidence="2 3" key="1">
    <citation type="submission" date="2018-07" db="EMBL/GenBank/DDBJ databases">
        <title>Chitinophaga K2CV101002-2 sp. nov., isolated from a monsoon evergreen broad-leaved forest soil.</title>
        <authorList>
            <person name="Lv Y."/>
        </authorList>
    </citation>
    <scope>NUCLEOTIDE SEQUENCE [LARGE SCALE GENOMIC DNA]</scope>
    <source>
        <strain evidence="2 3">GDMCC 1.1288</strain>
    </source>
</reference>